<organism evidence="3 4">
    <name type="scientific">Sphaerisporangium krabiense</name>
    <dbReference type="NCBI Taxonomy" id="763782"/>
    <lineage>
        <taxon>Bacteria</taxon>
        <taxon>Bacillati</taxon>
        <taxon>Actinomycetota</taxon>
        <taxon>Actinomycetes</taxon>
        <taxon>Streptosporangiales</taxon>
        <taxon>Streptosporangiaceae</taxon>
        <taxon>Sphaerisporangium</taxon>
    </lineage>
</organism>
<feature type="transmembrane region" description="Helical" evidence="2">
    <location>
        <begin position="54"/>
        <end position="72"/>
    </location>
</feature>
<feature type="transmembrane region" description="Helical" evidence="2">
    <location>
        <begin position="539"/>
        <end position="562"/>
    </location>
</feature>
<comment type="caution">
    <text evidence="3">The sequence shown here is derived from an EMBL/GenBank/DDBJ whole genome shotgun (WGS) entry which is preliminary data.</text>
</comment>
<dbReference type="EMBL" id="JACHBR010000002">
    <property type="protein sequence ID" value="MBB5630579.1"/>
    <property type="molecule type" value="Genomic_DNA"/>
</dbReference>
<keyword evidence="2" id="KW-0472">Membrane</keyword>
<feature type="transmembrane region" description="Helical" evidence="2">
    <location>
        <begin position="375"/>
        <end position="391"/>
    </location>
</feature>
<keyword evidence="2" id="KW-0812">Transmembrane</keyword>
<feature type="region of interest" description="Disordered" evidence="1">
    <location>
        <begin position="1"/>
        <end position="41"/>
    </location>
</feature>
<keyword evidence="2" id="KW-1133">Transmembrane helix</keyword>
<evidence type="ECO:0000313" key="4">
    <source>
        <dbReference type="Proteomes" id="UP000588112"/>
    </source>
</evidence>
<feature type="transmembrane region" description="Helical" evidence="2">
    <location>
        <begin position="509"/>
        <end position="527"/>
    </location>
</feature>
<dbReference type="Proteomes" id="UP000588112">
    <property type="component" value="Unassembled WGS sequence"/>
</dbReference>
<dbReference type="RefSeq" id="WP_184617007.1">
    <property type="nucleotide sequence ID" value="NZ_BOOS01000018.1"/>
</dbReference>
<name>A0A7W9DTZ6_9ACTN</name>
<dbReference type="AlphaFoldDB" id="A0A7W9DTZ6"/>
<keyword evidence="4" id="KW-1185">Reference proteome</keyword>
<feature type="transmembrane region" description="Helical" evidence="2">
    <location>
        <begin position="440"/>
        <end position="464"/>
    </location>
</feature>
<protein>
    <recommendedName>
        <fullName evidence="5">4-amino-4-deoxy-L-arabinose transferase-like glycosyltransferase</fullName>
    </recommendedName>
</protein>
<accession>A0A7W9DTZ6</accession>
<feature type="transmembrane region" description="Helical" evidence="2">
    <location>
        <begin position="601"/>
        <end position="619"/>
    </location>
</feature>
<evidence type="ECO:0000256" key="2">
    <source>
        <dbReference type="SAM" id="Phobius"/>
    </source>
</evidence>
<evidence type="ECO:0000313" key="3">
    <source>
        <dbReference type="EMBL" id="MBB5630579.1"/>
    </source>
</evidence>
<feature type="transmembrane region" description="Helical" evidence="2">
    <location>
        <begin position="173"/>
        <end position="195"/>
    </location>
</feature>
<feature type="transmembrane region" description="Helical" evidence="2">
    <location>
        <begin position="574"/>
        <end position="594"/>
    </location>
</feature>
<evidence type="ECO:0000256" key="1">
    <source>
        <dbReference type="SAM" id="MobiDB-lite"/>
    </source>
</evidence>
<evidence type="ECO:0008006" key="5">
    <source>
        <dbReference type="Google" id="ProtNLM"/>
    </source>
</evidence>
<sequence>MTTNPPAGATARGRIAPVATTGSPSPDALAPPGRTAGRRFRGGGTTWGPVVSRWAPGVVAGCFPVAVLSYYGVSARDLASFCAYLAVCVAVPGVLLARAAYRGRRSLPEDLALGLTVGYAAEVPAYIAARAAGAPLLVLAWPAAVYATFLLVPRLRPFWRARPRPNVPGWERWFAAGTVVYLTGWSAFVCFRVVAPTWPEAGWAHPDLPFHLSMAGELRNHVPPQVPFVAGEPLNYHWFTYAHLAASSWITGVEPLTLLTRLSVLPMLVAFAVLVGLTGRRVIGSAAAGAMAVAGTLLVAAPSLYSGANGLLRWTGVLHVPWNSPTQTFGALLFAPVMLLLADLLTRPGGGRGRWALLALLLVAVMGAKAPYLPLLAAALALVTVVEGVRLRRLPRAALGALGMTAGALAFAQVVLFGGARQGMTVEPLSVVRATWAELAGRPAATGLVAGFALVFLACWGVTWCGALGLLARPALLLRPAVTLMAGLSAAGAGLMLLLGSEGDLNQGYFLQSCYPYLAVLAVYGLVTAVRAGRPGVRAIIVACLAGMAAAILVRVACGVQVPLPPGERSVGPFLPFAVLLLFIGAAALVAASLSGPRRAAARALLIVAVSAAGVPAAWQARVLDHLGHGADSNLNAADHPVPEQIPRGAMAAARWLRGHAGPGDVVATNAHCLWGHERPCDSRHFWVSALTERRVLVEGWAYTAANLDRDERGLPFTERPFWDAARLRANDAVFEAPSARGVEELRERYGVRWLVADERLLGRPEMVGRFASFQVRYGDYAVYRLPDPARGPAASGAPS</sequence>
<feature type="transmembrane region" description="Helical" evidence="2">
    <location>
        <begin position="258"/>
        <end position="279"/>
    </location>
</feature>
<proteinExistence type="predicted"/>
<feature type="transmembrane region" description="Helical" evidence="2">
    <location>
        <begin position="134"/>
        <end position="152"/>
    </location>
</feature>
<reference evidence="3 4" key="1">
    <citation type="submission" date="2020-08" db="EMBL/GenBank/DDBJ databases">
        <title>Sequencing the genomes of 1000 actinobacteria strains.</title>
        <authorList>
            <person name="Klenk H.-P."/>
        </authorList>
    </citation>
    <scope>NUCLEOTIDE SEQUENCE [LARGE SCALE GENOMIC DNA]</scope>
    <source>
        <strain evidence="3 4">DSM 45790</strain>
    </source>
</reference>
<feature type="transmembrane region" description="Helical" evidence="2">
    <location>
        <begin position="476"/>
        <end position="497"/>
    </location>
</feature>
<feature type="transmembrane region" description="Helical" evidence="2">
    <location>
        <begin position="78"/>
        <end position="99"/>
    </location>
</feature>
<feature type="transmembrane region" description="Helical" evidence="2">
    <location>
        <begin position="398"/>
        <end position="420"/>
    </location>
</feature>
<feature type="transmembrane region" description="Helical" evidence="2">
    <location>
        <begin position="286"/>
        <end position="308"/>
    </location>
</feature>
<gene>
    <name evidence="3" type="ORF">BJ981_006343</name>
</gene>